<dbReference type="RefSeq" id="WP_121193847.1">
    <property type="nucleotide sequence ID" value="NZ_RBWV01000012.1"/>
</dbReference>
<protein>
    <recommendedName>
        <fullName evidence="1">non-specific serine/threonine protein kinase</fullName>
        <ecNumber evidence="1">2.7.11.1</ecNumber>
    </recommendedName>
</protein>
<dbReference type="PROSITE" id="PS00108">
    <property type="entry name" value="PROTEIN_KINASE_ST"/>
    <property type="match status" value="1"/>
</dbReference>
<evidence type="ECO:0000256" key="10">
    <source>
        <dbReference type="SAM" id="Phobius"/>
    </source>
</evidence>
<feature type="domain" description="PASTA" evidence="12">
    <location>
        <begin position="564"/>
        <end position="625"/>
    </location>
</feature>
<dbReference type="InterPro" id="IPR008271">
    <property type="entry name" value="Ser/Thr_kinase_AS"/>
</dbReference>
<dbReference type="EMBL" id="RBWV01000012">
    <property type="protein sequence ID" value="RKS74080.1"/>
    <property type="molecule type" value="Genomic_DNA"/>
</dbReference>
<dbReference type="GO" id="GO:0045717">
    <property type="term" value="P:negative regulation of fatty acid biosynthetic process"/>
    <property type="evidence" value="ECO:0007669"/>
    <property type="project" value="UniProtKB-ARBA"/>
</dbReference>
<gene>
    <name evidence="13" type="ORF">CLV35_2580</name>
</gene>
<dbReference type="Gene3D" id="3.30.10.20">
    <property type="match status" value="4"/>
</dbReference>
<evidence type="ECO:0000259" key="11">
    <source>
        <dbReference type="PROSITE" id="PS50011"/>
    </source>
</evidence>
<dbReference type="FunFam" id="1.10.510.10:FF:000021">
    <property type="entry name" value="Serine/threonine protein kinase"/>
    <property type="match status" value="1"/>
</dbReference>
<dbReference type="GO" id="GO:0005524">
    <property type="term" value="F:ATP binding"/>
    <property type="evidence" value="ECO:0007669"/>
    <property type="project" value="UniProtKB-KW"/>
</dbReference>
<dbReference type="FunFam" id="3.30.200.20:FF:000035">
    <property type="entry name" value="Serine/threonine protein kinase Stk1"/>
    <property type="match status" value="1"/>
</dbReference>
<evidence type="ECO:0000256" key="5">
    <source>
        <dbReference type="ARBA" id="ARBA00022777"/>
    </source>
</evidence>
<dbReference type="CDD" id="cd14014">
    <property type="entry name" value="STKc_PknB_like"/>
    <property type="match status" value="1"/>
</dbReference>
<dbReference type="Gene3D" id="1.10.510.10">
    <property type="entry name" value="Transferase(Phosphotransferase) domain 1"/>
    <property type="match status" value="1"/>
</dbReference>
<dbReference type="OrthoDB" id="9769043at2"/>
<dbReference type="Gene3D" id="3.30.200.20">
    <property type="entry name" value="Phosphorylase Kinase, domain 1"/>
    <property type="match status" value="1"/>
</dbReference>
<feature type="region of interest" description="Disordered" evidence="9">
    <location>
        <begin position="279"/>
        <end position="334"/>
    </location>
</feature>
<dbReference type="SMART" id="SM00220">
    <property type="entry name" value="S_TKc"/>
    <property type="match status" value="1"/>
</dbReference>
<evidence type="ECO:0000256" key="1">
    <source>
        <dbReference type="ARBA" id="ARBA00012513"/>
    </source>
</evidence>
<keyword evidence="2" id="KW-0723">Serine/threonine-protein kinase</keyword>
<name>A0A420XPE9_9ACTN</name>
<feature type="domain" description="Protein kinase" evidence="11">
    <location>
        <begin position="18"/>
        <end position="276"/>
    </location>
</feature>
<dbReference type="InterPro" id="IPR011009">
    <property type="entry name" value="Kinase-like_dom_sf"/>
</dbReference>
<keyword evidence="10" id="KW-0472">Membrane</keyword>
<dbReference type="InterPro" id="IPR000719">
    <property type="entry name" value="Prot_kinase_dom"/>
</dbReference>
<feature type="domain" description="PASTA" evidence="12">
    <location>
        <begin position="429"/>
        <end position="496"/>
    </location>
</feature>
<reference evidence="13 14" key="1">
    <citation type="submission" date="2018-10" db="EMBL/GenBank/DDBJ databases">
        <title>Genomic Encyclopedia of Archaeal and Bacterial Type Strains, Phase II (KMG-II): from individual species to whole genera.</title>
        <authorList>
            <person name="Goeker M."/>
        </authorList>
    </citation>
    <scope>NUCLEOTIDE SEQUENCE [LARGE SCALE GENOMIC DNA]</scope>
    <source>
        <strain evidence="13 14">RP-AC37</strain>
    </source>
</reference>
<keyword evidence="10" id="KW-0812">Transmembrane</keyword>
<dbReference type="SUPFAM" id="SSF56112">
    <property type="entry name" value="Protein kinase-like (PK-like)"/>
    <property type="match status" value="1"/>
</dbReference>
<evidence type="ECO:0000256" key="8">
    <source>
        <dbReference type="ARBA" id="ARBA00048679"/>
    </source>
</evidence>
<dbReference type="PANTHER" id="PTHR43289:SF34">
    <property type="entry name" value="SERINE_THREONINE-PROTEIN KINASE YBDM-RELATED"/>
    <property type="match status" value="1"/>
</dbReference>
<keyword evidence="5 13" id="KW-0418">Kinase</keyword>
<evidence type="ECO:0000313" key="13">
    <source>
        <dbReference type="EMBL" id="RKS74080.1"/>
    </source>
</evidence>
<dbReference type="NCBIfam" id="NF033483">
    <property type="entry name" value="PknB_PASTA_kin"/>
    <property type="match status" value="1"/>
</dbReference>
<feature type="transmembrane region" description="Helical" evidence="10">
    <location>
        <begin position="340"/>
        <end position="362"/>
    </location>
</feature>
<dbReference type="EC" id="2.7.11.1" evidence="1"/>
<evidence type="ECO:0000256" key="3">
    <source>
        <dbReference type="ARBA" id="ARBA00022679"/>
    </source>
</evidence>
<dbReference type="GO" id="GO:0004674">
    <property type="term" value="F:protein serine/threonine kinase activity"/>
    <property type="evidence" value="ECO:0007669"/>
    <property type="project" value="UniProtKB-KW"/>
</dbReference>
<keyword evidence="4" id="KW-0547">Nucleotide-binding</keyword>
<keyword evidence="3" id="KW-0808">Transferase</keyword>
<comment type="caution">
    <text evidence="13">The sequence shown here is derived from an EMBL/GenBank/DDBJ whole genome shotgun (WGS) entry which is preliminary data.</text>
</comment>
<accession>A0A420XPE9</accession>
<dbReference type="AlphaFoldDB" id="A0A420XPE9"/>
<evidence type="ECO:0000313" key="14">
    <source>
        <dbReference type="Proteomes" id="UP000281955"/>
    </source>
</evidence>
<dbReference type="CDD" id="cd06577">
    <property type="entry name" value="PASTA_pknB"/>
    <property type="match status" value="4"/>
</dbReference>
<evidence type="ECO:0000256" key="7">
    <source>
        <dbReference type="ARBA" id="ARBA00047899"/>
    </source>
</evidence>
<dbReference type="SMART" id="SM00740">
    <property type="entry name" value="PASTA"/>
    <property type="match status" value="4"/>
</dbReference>
<sequence length="625" mass="65424">MDATVTDPLVGQVLDGRYRVTRRIAQGGMAVVYEALDTRLERVVALKVMHPWLANDPELVARFAREAKAAARLSAPSVVAVHDQGRDGELVWLAMEHVEGRTLRDVLTTRGRLKPAEAFEVALPLLRALAAAHAAGLVHRDVKPENVLVGVDGTVKVADFGLVRAVTASSHTRSDGAVLGSVSYLAPELLERGTADERVDVYAAGILLFELLTGDKPFEGETPLAVAYQHVHGDVPAPSTRVRGLPAALDALVVRATRRDPDQRPRDAGEMLAEAIAAQRTLGPADEPTELVAPPGPRPRSEPTTRTPRPAAAEPTTRAPRPGPEAAERPGRRRVRRRRALLATLLVLLLGAGAAGAAFGPWRYASAPRLVGLSAATAAERLQSAGFHAAATELRFDDTVPKGEVLTSSPGPGGWLRKGRAVRLVVSKGPDLRTVPQLTGRTREEATELVRSAHLSAGRVTAAWSDSVPAGQVASSSPVAGASLLHGKPVALVLSKGPQPVAVPKLVGSTLEDATTALTALRLEVASTEDYSETVPDGTVISQATPAGTSVLPGTSVAVVVSKGPPLVKVPGVVGKTRGSAVAKLQAAGFKVTTSGVDILHLVLFQSRKGGSMVPKGTTIHLTIT</sequence>
<feature type="domain" description="PASTA" evidence="12">
    <location>
        <begin position="497"/>
        <end position="563"/>
    </location>
</feature>
<dbReference type="Pfam" id="PF00069">
    <property type="entry name" value="Pkinase"/>
    <property type="match status" value="1"/>
</dbReference>
<feature type="compositionally biased region" description="Low complexity" evidence="9">
    <location>
        <begin position="302"/>
        <end position="320"/>
    </location>
</feature>
<dbReference type="InParanoid" id="A0A420XPE9"/>
<evidence type="ECO:0000256" key="2">
    <source>
        <dbReference type="ARBA" id="ARBA00022527"/>
    </source>
</evidence>
<dbReference type="PROSITE" id="PS50011">
    <property type="entry name" value="PROTEIN_KINASE_DOM"/>
    <property type="match status" value="1"/>
</dbReference>
<evidence type="ECO:0000256" key="9">
    <source>
        <dbReference type="SAM" id="MobiDB-lite"/>
    </source>
</evidence>
<feature type="domain" description="PASTA" evidence="12">
    <location>
        <begin position="365"/>
        <end position="428"/>
    </location>
</feature>
<dbReference type="Pfam" id="PF03793">
    <property type="entry name" value="PASTA"/>
    <property type="match status" value="4"/>
</dbReference>
<dbReference type="Proteomes" id="UP000281955">
    <property type="component" value="Unassembled WGS sequence"/>
</dbReference>
<dbReference type="InterPro" id="IPR005543">
    <property type="entry name" value="PASTA_dom"/>
</dbReference>
<organism evidence="13 14">
    <name type="scientific">Motilibacter peucedani</name>
    <dbReference type="NCBI Taxonomy" id="598650"/>
    <lineage>
        <taxon>Bacteria</taxon>
        <taxon>Bacillati</taxon>
        <taxon>Actinomycetota</taxon>
        <taxon>Actinomycetes</taxon>
        <taxon>Motilibacterales</taxon>
        <taxon>Motilibacteraceae</taxon>
        <taxon>Motilibacter</taxon>
    </lineage>
</organism>
<evidence type="ECO:0000259" key="12">
    <source>
        <dbReference type="PROSITE" id="PS51178"/>
    </source>
</evidence>
<proteinExistence type="predicted"/>
<evidence type="ECO:0000256" key="6">
    <source>
        <dbReference type="ARBA" id="ARBA00022840"/>
    </source>
</evidence>
<dbReference type="PANTHER" id="PTHR43289">
    <property type="entry name" value="MITOGEN-ACTIVATED PROTEIN KINASE KINASE KINASE 20-RELATED"/>
    <property type="match status" value="1"/>
</dbReference>
<keyword evidence="14" id="KW-1185">Reference proteome</keyword>
<evidence type="ECO:0000256" key="4">
    <source>
        <dbReference type="ARBA" id="ARBA00022741"/>
    </source>
</evidence>
<comment type="catalytic activity">
    <reaction evidence="8">
        <text>L-seryl-[protein] + ATP = O-phospho-L-seryl-[protein] + ADP + H(+)</text>
        <dbReference type="Rhea" id="RHEA:17989"/>
        <dbReference type="Rhea" id="RHEA-COMP:9863"/>
        <dbReference type="Rhea" id="RHEA-COMP:11604"/>
        <dbReference type="ChEBI" id="CHEBI:15378"/>
        <dbReference type="ChEBI" id="CHEBI:29999"/>
        <dbReference type="ChEBI" id="CHEBI:30616"/>
        <dbReference type="ChEBI" id="CHEBI:83421"/>
        <dbReference type="ChEBI" id="CHEBI:456216"/>
        <dbReference type="EC" id="2.7.11.1"/>
    </reaction>
</comment>
<keyword evidence="10" id="KW-1133">Transmembrane helix</keyword>
<dbReference type="PROSITE" id="PS51178">
    <property type="entry name" value="PASTA"/>
    <property type="match status" value="4"/>
</dbReference>
<keyword evidence="6" id="KW-0067">ATP-binding</keyword>
<comment type="catalytic activity">
    <reaction evidence="7">
        <text>L-threonyl-[protein] + ATP = O-phospho-L-threonyl-[protein] + ADP + H(+)</text>
        <dbReference type="Rhea" id="RHEA:46608"/>
        <dbReference type="Rhea" id="RHEA-COMP:11060"/>
        <dbReference type="Rhea" id="RHEA-COMP:11605"/>
        <dbReference type="ChEBI" id="CHEBI:15378"/>
        <dbReference type="ChEBI" id="CHEBI:30013"/>
        <dbReference type="ChEBI" id="CHEBI:30616"/>
        <dbReference type="ChEBI" id="CHEBI:61977"/>
        <dbReference type="ChEBI" id="CHEBI:456216"/>
        <dbReference type="EC" id="2.7.11.1"/>
    </reaction>
</comment>